<feature type="compositionally biased region" description="Basic and acidic residues" evidence="1">
    <location>
        <begin position="294"/>
        <end position="312"/>
    </location>
</feature>
<feature type="compositionally biased region" description="Basic and acidic residues" evidence="1">
    <location>
        <begin position="128"/>
        <end position="138"/>
    </location>
</feature>
<feature type="compositionally biased region" description="Basic and acidic residues" evidence="1">
    <location>
        <begin position="189"/>
        <end position="209"/>
    </location>
</feature>
<dbReference type="Proteomes" id="UP000695023">
    <property type="component" value="Unplaced"/>
</dbReference>
<evidence type="ECO:0000313" key="2">
    <source>
        <dbReference type="Proteomes" id="UP000695023"/>
    </source>
</evidence>
<feature type="compositionally biased region" description="Basic and acidic residues" evidence="1">
    <location>
        <begin position="92"/>
        <end position="114"/>
    </location>
</feature>
<name>A0A9Y3S483_9CICH</name>
<dbReference type="AlphaFoldDB" id="A0A9Y3S483"/>
<proteinExistence type="predicted"/>
<organism evidence="2 3">
    <name type="scientific">Pundamilia nyererei</name>
    <dbReference type="NCBI Taxonomy" id="303518"/>
    <lineage>
        <taxon>Eukaryota</taxon>
        <taxon>Metazoa</taxon>
        <taxon>Chordata</taxon>
        <taxon>Craniata</taxon>
        <taxon>Vertebrata</taxon>
        <taxon>Euteleostomi</taxon>
        <taxon>Actinopterygii</taxon>
        <taxon>Neopterygii</taxon>
        <taxon>Teleostei</taxon>
        <taxon>Neoteleostei</taxon>
        <taxon>Acanthomorphata</taxon>
        <taxon>Ovalentaria</taxon>
        <taxon>Cichlomorphae</taxon>
        <taxon>Cichliformes</taxon>
        <taxon>Cichlidae</taxon>
        <taxon>African cichlids</taxon>
        <taxon>Pseudocrenilabrinae</taxon>
        <taxon>Haplochromini</taxon>
        <taxon>Pundamilia</taxon>
    </lineage>
</organism>
<reference evidence="3" key="1">
    <citation type="submission" date="2025-08" db="UniProtKB">
        <authorList>
            <consortium name="RefSeq"/>
        </authorList>
    </citation>
    <scope>IDENTIFICATION</scope>
</reference>
<gene>
    <name evidence="3" type="primary">LOC102207292</name>
</gene>
<keyword evidence="2" id="KW-1185">Reference proteome</keyword>
<accession>A0A9Y3S483</accession>
<dbReference type="GeneID" id="102207292"/>
<dbReference type="RefSeq" id="XP_005753496.1">
    <property type="nucleotide sequence ID" value="XM_005753439.2"/>
</dbReference>
<feature type="compositionally biased region" description="Acidic residues" evidence="1">
    <location>
        <begin position="320"/>
        <end position="332"/>
    </location>
</feature>
<protein>
    <submittedName>
        <fullName evidence="3">Neurofilament heavy polypeptide-like</fullName>
    </submittedName>
</protein>
<feature type="compositionally biased region" description="Basic and acidic residues" evidence="1">
    <location>
        <begin position="222"/>
        <end position="231"/>
    </location>
</feature>
<feature type="region of interest" description="Disordered" evidence="1">
    <location>
        <begin position="1"/>
        <end position="384"/>
    </location>
</feature>
<feature type="compositionally biased region" description="Basic and acidic residues" evidence="1">
    <location>
        <begin position="246"/>
        <end position="257"/>
    </location>
</feature>
<evidence type="ECO:0000313" key="3">
    <source>
        <dbReference type="RefSeq" id="XP_005753496.1"/>
    </source>
</evidence>
<sequence length="441" mass="48797">MTQQTQTPMVKATLQLSQSPQRMRKVKAQLHLLLPNEPQQGPPKTPAAQPLPHPSPRNLLRKAVQPPHYEKVKTHLTPPNPNPLRRPTPARDSQEPNKEEPQQVKESTPTKKSEGNATFTIVDPVQDEVIKDERAKTPEKRKRGRPKKDTKVTKKQAAMKNTASSKVADEEEAIYQIVDSVEDETADNEPLKDQNTEEPTVPKDDKDSASPKNADDEEVVDKEECLDHTAEVSDAPSAEDESGTATKEEKPKTDTKEATGSQSEAAAPEEKTNLEEDTLELVTLDEVGADDAGEERAVEGQDWSREITKGEPAELITLDEIVEEEEEEEGEKAEESTVEPRPPTQESQSVEAADIETFATAAEVEEEAEKTSGSAKRKHDETGQFHSPSIHFFNCLFKFGSWGQSEVQTSLIVSLLDLPRGLLPIGHQMTLNKKACSAVQY</sequence>
<evidence type="ECO:0000256" key="1">
    <source>
        <dbReference type="SAM" id="MobiDB-lite"/>
    </source>
</evidence>
<feature type="compositionally biased region" description="Pro residues" evidence="1">
    <location>
        <begin position="40"/>
        <end position="55"/>
    </location>
</feature>
<feature type="compositionally biased region" description="Polar residues" evidence="1">
    <location>
        <begin position="1"/>
        <end position="21"/>
    </location>
</feature>